<gene>
    <name evidence="2" type="ORF">ACFOET_10930</name>
</gene>
<feature type="domain" description="HTH cro/C1-type" evidence="1">
    <location>
        <begin position="17"/>
        <end position="67"/>
    </location>
</feature>
<accession>A0ABV7JJ46</accession>
<name>A0ABV7JJ46_9SPHI</name>
<sequence length="194" mass="21713">MPNKKSNTPKTLTPFGKYLADRSVNKSDVCRKVGISLTRLNRLCYDEKSFLRAYELQLIAKAINVGPCKMQNDLFGHLGLKEEISPSEKIIANITNGLTENKLVDKHNLTLQEIKRIAAILPFIDAGKTDDEILKHVGLQRKSPKFQVALKAAIEAGWLTLHQRHKEGNVVNTYTTTAQGKEIVSVEEETTNDD</sequence>
<dbReference type="RefSeq" id="WP_379022487.1">
    <property type="nucleotide sequence ID" value="NZ_JBHRTA010000031.1"/>
</dbReference>
<dbReference type="Proteomes" id="UP001595526">
    <property type="component" value="Unassembled WGS sequence"/>
</dbReference>
<organism evidence="2 3">
    <name type="scientific">Parapedobacter deserti</name>
    <dbReference type="NCBI Taxonomy" id="1912957"/>
    <lineage>
        <taxon>Bacteria</taxon>
        <taxon>Pseudomonadati</taxon>
        <taxon>Bacteroidota</taxon>
        <taxon>Sphingobacteriia</taxon>
        <taxon>Sphingobacteriales</taxon>
        <taxon>Sphingobacteriaceae</taxon>
        <taxon>Parapedobacter</taxon>
    </lineage>
</organism>
<evidence type="ECO:0000313" key="3">
    <source>
        <dbReference type="Proteomes" id="UP001595526"/>
    </source>
</evidence>
<evidence type="ECO:0000259" key="1">
    <source>
        <dbReference type="Pfam" id="PF13443"/>
    </source>
</evidence>
<dbReference type="EMBL" id="JBHRTA010000031">
    <property type="protein sequence ID" value="MFC3198124.1"/>
    <property type="molecule type" value="Genomic_DNA"/>
</dbReference>
<dbReference type="Pfam" id="PF13443">
    <property type="entry name" value="HTH_26"/>
    <property type="match status" value="1"/>
</dbReference>
<proteinExistence type="predicted"/>
<reference evidence="3" key="1">
    <citation type="journal article" date="2019" name="Int. J. Syst. Evol. Microbiol.">
        <title>The Global Catalogue of Microorganisms (GCM) 10K type strain sequencing project: providing services to taxonomists for standard genome sequencing and annotation.</title>
        <authorList>
            <consortium name="The Broad Institute Genomics Platform"/>
            <consortium name="The Broad Institute Genome Sequencing Center for Infectious Disease"/>
            <person name="Wu L."/>
            <person name="Ma J."/>
        </authorList>
    </citation>
    <scope>NUCLEOTIDE SEQUENCE [LARGE SCALE GENOMIC DNA]</scope>
    <source>
        <strain evidence="3">KCTC 52416</strain>
    </source>
</reference>
<comment type="caution">
    <text evidence="2">The sequence shown here is derived from an EMBL/GenBank/DDBJ whole genome shotgun (WGS) entry which is preliminary data.</text>
</comment>
<dbReference type="InterPro" id="IPR001387">
    <property type="entry name" value="Cro/C1-type_HTH"/>
</dbReference>
<evidence type="ECO:0000313" key="2">
    <source>
        <dbReference type="EMBL" id="MFC3198124.1"/>
    </source>
</evidence>
<protein>
    <submittedName>
        <fullName evidence="2">Helix-turn-helix domain-containing protein</fullName>
    </submittedName>
</protein>
<keyword evidence="3" id="KW-1185">Reference proteome</keyword>